<dbReference type="EMBL" id="QFWX01000006">
    <property type="protein sequence ID" value="PXX89785.1"/>
    <property type="molecule type" value="Genomic_DNA"/>
</dbReference>
<dbReference type="Proteomes" id="UP000253987">
    <property type="component" value="Unassembled WGS sequence"/>
</dbReference>
<evidence type="ECO:0000313" key="1">
    <source>
        <dbReference type="EMBL" id="PXX89785.1"/>
    </source>
</evidence>
<keyword evidence="2" id="KW-1185">Reference proteome</keyword>
<protein>
    <submittedName>
        <fullName evidence="1">Uncharacterized protein</fullName>
    </submittedName>
</protein>
<dbReference type="RefSeq" id="WP_114613997.1">
    <property type="nucleotide sequence ID" value="NZ_QFWX01000006.1"/>
</dbReference>
<dbReference type="OrthoDB" id="6197894at2"/>
<reference evidence="1 2" key="2">
    <citation type="submission" date="2018-06" db="EMBL/GenBank/DDBJ databases">
        <title>Marinobactersediminissp. nov, a moderately halophilic bacterium isolated from marine solar saltern.</title>
        <authorList>
            <person name="Zhang Y."/>
        </authorList>
    </citation>
    <scope>NUCLEOTIDE SEQUENCE [LARGE SCALE GENOMIC DNA]</scope>
    <source>
        <strain evidence="1 2">F01</strain>
    </source>
</reference>
<reference evidence="2" key="1">
    <citation type="submission" date="2018-05" db="EMBL/GenBank/DDBJ databases">
        <authorList>
            <person name="Lu D."/>
        </authorList>
    </citation>
    <scope>NUCLEOTIDE SEQUENCE [LARGE SCALE GENOMIC DNA]</scope>
    <source>
        <strain evidence="2">F01</strain>
    </source>
</reference>
<sequence>MGFQDDLKQLSEKIKQYRDEARVQMHLAREDVKDEWDDLEKDWERFRGKLDGILHGADDASKEARQTAHKLGEDLKSGYQNIRSRLK</sequence>
<evidence type="ECO:0000313" key="2">
    <source>
        <dbReference type="Proteomes" id="UP000253987"/>
    </source>
</evidence>
<gene>
    <name evidence="1" type="ORF">DIT71_14860</name>
</gene>
<comment type="caution">
    <text evidence="1">The sequence shown here is derived from an EMBL/GenBank/DDBJ whole genome shotgun (WGS) entry which is preliminary data.</text>
</comment>
<accession>A0A2V3ZKQ7</accession>
<organism evidence="1 2">
    <name type="scientific">Marinobacter vulgaris</name>
    <dbReference type="NCBI Taxonomy" id="1928331"/>
    <lineage>
        <taxon>Bacteria</taxon>
        <taxon>Pseudomonadati</taxon>
        <taxon>Pseudomonadota</taxon>
        <taxon>Gammaproteobacteria</taxon>
        <taxon>Pseudomonadales</taxon>
        <taxon>Marinobacteraceae</taxon>
        <taxon>Marinobacter</taxon>
    </lineage>
</organism>
<name>A0A2V3ZKQ7_9GAMM</name>
<dbReference type="AlphaFoldDB" id="A0A2V3ZKQ7"/>
<proteinExistence type="predicted"/>